<gene>
    <name evidence="2" type="ORF">OHM77_07810</name>
</gene>
<dbReference type="Proteomes" id="UP001234916">
    <property type="component" value="Chromosome"/>
</dbReference>
<name>A0AA49FJ71_9PROT</name>
<evidence type="ECO:0000313" key="2">
    <source>
        <dbReference type="EMBL" id="WIM04611.1"/>
    </source>
</evidence>
<keyword evidence="1" id="KW-0732">Signal</keyword>
<dbReference type="KEGG" id="npv:OHM77_07810"/>
<evidence type="ECO:0000256" key="1">
    <source>
        <dbReference type="SAM" id="SignalP"/>
    </source>
</evidence>
<feature type="signal peptide" evidence="1">
    <location>
        <begin position="1"/>
        <end position="18"/>
    </location>
</feature>
<dbReference type="EMBL" id="CP107246">
    <property type="protein sequence ID" value="WIM04611.1"/>
    <property type="molecule type" value="Genomic_DNA"/>
</dbReference>
<feature type="chain" id="PRO_5041379494" evidence="1">
    <location>
        <begin position="19"/>
        <end position="143"/>
    </location>
</feature>
<dbReference type="AlphaFoldDB" id="A0AA49FJ71"/>
<accession>A0AA49FJ71</accession>
<organism evidence="2">
    <name type="scientific">Candidatus Nitricoxidivorans perseverans</name>
    <dbReference type="NCBI Taxonomy" id="2975601"/>
    <lineage>
        <taxon>Bacteria</taxon>
        <taxon>Pseudomonadati</taxon>
        <taxon>Pseudomonadota</taxon>
        <taxon>Betaproteobacteria</taxon>
        <taxon>Nitrosomonadales</taxon>
        <taxon>Sterolibacteriaceae</taxon>
        <taxon>Candidatus Nitricoxidivorans</taxon>
    </lineage>
</organism>
<proteinExistence type="predicted"/>
<reference evidence="2" key="1">
    <citation type="journal article" date="2023" name="Nat. Microbiol.">
        <title>Enrichment and characterization of a nitric oxide-reducing microbial community in a continuous bioreactor.</title>
        <authorList>
            <person name="Garrido-Amador P."/>
            <person name="Stortenbeker N."/>
            <person name="Wessels H.J.C.T."/>
            <person name="Speth D.R."/>
            <person name="Garcia-Heredia I."/>
            <person name="Kartal B."/>
        </authorList>
    </citation>
    <scope>NUCLEOTIDE SEQUENCE</scope>
    <source>
        <strain evidence="2">MAG1</strain>
    </source>
</reference>
<sequence length="143" mass="15675">MKRLAGFLCALAALPAWGQARGYAFDDPALFARQLAWGVVHGVRLLGRACFERGDAAAAAAYADWLDREMPVIRATERELARRYFDRDTASPDALAAVLNLRPSLETPAAELAAACATLPEALASPRYRLDRFIAEKEREGIK</sequence>
<protein>
    <submittedName>
        <fullName evidence="2">Uncharacterized protein</fullName>
    </submittedName>
</protein>